<evidence type="ECO:0000313" key="4">
    <source>
        <dbReference type="Proteomes" id="UP001149411"/>
    </source>
</evidence>
<evidence type="ECO:0000256" key="1">
    <source>
        <dbReference type="SAM" id="MobiDB-lite"/>
    </source>
</evidence>
<feature type="transmembrane region" description="Helical" evidence="2">
    <location>
        <begin position="267"/>
        <end position="292"/>
    </location>
</feature>
<feature type="region of interest" description="Disordered" evidence="1">
    <location>
        <begin position="467"/>
        <end position="513"/>
    </location>
</feature>
<name>A0A9Q4GJN9_9EURY</name>
<keyword evidence="2" id="KW-1133">Transmembrane helix</keyword>
<evidence type="ECO:0000256" key="2">
    <source>
        <dbReference type="SAM" id="Phobius"/>
    </source>
</evidence>
<proteinExistence type="predicted"/>
<feature type="compositionally biased region" description="Acidic residues" evidence="1">
    <location>
        <begin position="486"/>
        <end position="495"/>
    </location>
</feature>
<comment type="caution">
    <text evidence="3">The sequence shown here is derived from an EMBL/GenBank/DDBJ whole genome shotgun (WGS) entry which is preliminary data.</text>
</comment>
<sequence length="545" mass="59340">MSRTLRLYTAENGELKHGFRIEDSIEAVDSPDTRIDEGIKRDRESRLLLRYSPEGTVRYYFYARDSGRPEQYIAEYSVSQTASREEVLRVFKKDLELALRKVGYEIDESSWESRALDRLDGLGKVDDPPVSDDARRVLRTRAEFEMAVPDMEAALWLFNKVDSQKSVTVSEGGYLDHRGEDDVLIQVDSMRREVEPVGSTKEEVDGNVVKNKQEEFRDAYGALERKARSRANRANFITDGLRDAGVTERLGVEIYSKDRSSEVRRRFGAVTFLIVTALSVIAGTVLVGGRLAEAVRRTVELGQPVYASGVEVQSWWVLTALGVVVLLSAVLRISSVRNGLVSVIQTVTPGGDGSGRSVRDDASKVVDALAEIQRRRSSEDATRLLAGVVPRNVAVGEGSRDAFRGKNAVFGAGVGAVSALALVGVFAGVLLFAFSYWQVFVQSLIVLTAAVFVAAVVGTALSAVRGSPSPDPYGSGLEPASRETGSADEDGENDDPTPAAMNPATTVTEPTVDPDGGGSFPWLTTLVIIFLLVSIVVLVYFGFIR</sequence>
<feature type="transmembrane region" description="Helical" evidence="2">
    <location>
        <begin position="409"/>
        <end position="434"/>
    </location>
</feature>
<keyword evidence="2" id="KW-0812">Transmembrane</keyword>
<accession>A0A9Q4GJN9</accession>
<organism evidence="3 4">
    <name type="scientific">Halorutilus salinus</name>
    <dbReference type="NCBI Taxonomy" id="2487751"/>
    <lineage>
        <taxon>Archaea</taxon>
        <taxon>Methanobacteriati</taxon>
        <taxon>Methanobacteriota</taxon>
        <taxon>Stenosarchaea group</taxon>
        <taxon>Halobacteria</taxon>
        <taxon>Halorutilales</taxon>
        <taxon>Halorutilaceae</taxon>
        <taxon>Halorutilus</taxon>
    </lineage>
</organism>
<dbReference type="AlphaFoldDB" id="A0A9Q4GJN9"/>
<protein>
    <submittedName>
        <fullName evidence="3">Uncharacterized protein</fullName>
    </submittedName>
</protein>
<evidence type="ECO:0000313" key="3">
    <source>
        <dbReference type="EMBL" id="MCX2819411.1"/>
    </source>
</evidence>
<dbReference type="EMBL" id="RKLV01000008">
    <property type="protein sequence ID" value="MCX2819411.1"/>
    <property type="molecule type" value="Genomic_DNA"/>
</dbReference>
<feature type="transmembrane region" description="Helical" evidence="2">
    <location>
        <begin position="312"/>
        <end position="331"/>
    </location>
</feature>
<keyword evidence="2" id="KW-0472">Membrane</keyword>
<keyword evidence="4" id="KW-1185">Reference proteome</keyword>
<reference evidence="3" key="1">
    <citation type="submission" date="2022-09" db="EMBL/GenBank/DDBJ databases">
        <title>Haloadaptaus new haloarchaeum isolated from saline soil.</title>
        <authorList>
            <person name="Duran-Viseras A."/>
            <person name="Sanchez-Porro C."/>
            <person name="Ventosa A."/>
        </authorList>
    </citation>
    <scope>NUCLEOTIDE SEQUENCE</scope>
    <source>
        <strain evidence="3">F3-133</strain>
    </source>
</reference>
<gene>
    <name evidence="3" type="ORF">EGH25_08615</name>
</gene>
<dbReference type="Proteomes" id="UP001149411">
    <property type="component" value="Unassembled WGS sequence"/>
</dbReference>
<feature type="transmembrane region" description="Helical" evidence="2">
    <location>
        <begin position="522"/>
        <end position="543"/>
    </location>
</feature>
<dbReference type="RefSeq" id="WP_266087641.1">
    <property type="nucleotide sequence ID" value="NZ_RKLV01000008.1"/>
</dbReference>
<feature type="transmembrane region" description="Helical" evidence="2">
    <location>
        <begin position="440"/>
        <end position="464"/>
    </location>
</feature>